<dbReference type="InterPro" id="IPR043128">
    <property type="entry name" value="Rev_trsase/Diguanyl_cyclase"/>
</dbReference>
<keyword evidence="1" id="KW-0472">Membrane</keyword>
<dbReference type="Pfam" id="PF00990">
    <property type="entry name" value="GGDEF"/>
    <property type="match status" value="1"/>
</dbReference>
<dbReference type="SUPFAM" id="SSF55073">
    <property type="entry name" value="Nucleotide cyclase"/>
    <property type="match status" value="1"/>
</dbReference>
<dbReference type="RefSeq" id="WP_031474232.1">
    <property type="nucleotide sequence ID" value="NZ_FOZC01000017.1"/>
</dbReference>
<proteinExistence type="predicted"/>
<dbReference type="InterPro" id="IPR050469">
    <property type="entry name" value="Diguanylate_Cyclase"/>
</dbReference>
<evidence type="ECO:0000256" key="1">
    <source>
        <dbReference type="SAM" id="Phobius"/>
    </source>
</evidence>
<organism evidence="3 4">
    <name type="scientific">[Clostridium] aminophilum</name>
    <dbReference type="NCBI Taxonomy" id="1526"/>
    <lineage>
        <taxon>Bacteria</taxon>
        <taxon>Bacillati</taxon>
        <taxon>Bacillota</taxon>
        <taxon>Clostridia</taxon>
        <taxon>Lachnospirales</taxon>
        <taxon>Lachnospiraceae</taxon>
    </lineage>
</organism>
<feature type="transmembrane region" description="Helical" evidence="1">
    <location>
        <begin position="54"/>
        <end position="72"/>
    </location>
</feature>
<dbReference type="InterPro" id="IPR029787">
    <property type="entry name" value="Nucleotide_cyclase"/>
</dbReference>
<dbReference type="Gene3D" id="3.30.70.270">
    <property type="match status" value="1"/>
</dbReference>
<evidence type="ECO:0000313" key="4">
    <source>
        <dbReference type="Proteomes" id="UP000214760"/>
    </source>
</evidence>
<feature type="transmembrane region" description="Helical" evidence="1">
    <location>
        <begin position="84"/>
        <end position="111"/>
    </location>
</feature>
<dbReference type="Proteomes" id="UP000214760">
    <property type="component" value="Unassembled WGS sequence"/>
</dbReference>
<dbReference type="PROSITE" id="PS50887">
    <property type="entry name" value="GGDEF"/>
    <property type="match status" value="1"/>
</dbReference>
<dbReference type="GO" id="GO:0052621">
    <property type="term" value="F:diguanylate cyclase activity"/>
    <property type="evidence" value="ECO:0007669"/>
    <property type="project" value="TreeGrafter"/>
</dbReference>
<dbReference type="PANTHER" id="PTHR45138:SF9">
    <property type="entry name" value="DIGUANYLATE CYCLASE DGCM-RELATED"/>
    <property type="match status" value="1"/>
</dbReference>
<gene>
    <name evidence="3" type="ORF">SAMN02910262_02435</name>
</gene>
<dbReference type="InterPro" id="IPR000160">
    <property type="entry name" value="GGDEF_dom"/>
</dbReference>
<sequence>MKETSAKSLQDFILESRIWLNHYLSGILRMIILTGPAIALGIRAGIFRNATYRTCLNISGMVAVLAFIHYFLARRFPKSRATSFFSLTALDIIIVYMSLHQVDILLTWFFVPLMGVLFCDEVIYFYAVAVNYVFMTGATWAGTSLYYTRSDFESVRGYFFNVMGGFTIEMLIMTALGYIIIRLAKDNFAKLFQQNEMIQSQKQNEQEKMKVLDSMAGIYDNVNLIDFTDNTEMSLRDPEQKKIGIDMRSQTHTQMSQRIKEHVMPEQMDDFLSFTNITTVRERLTGKKIISGDFVDIDRGWFRAQYITVDAKTDSAPDVVIYTTRNVNEEKKREQTLIRITMTDEMTRLHNRRCYERDLDKLRRKPLEDDFVIFVIDVNGLKTVNDTLGHTAGDELIKGAAACLAITVHKTGRVYRTGGDEFMALVYTDDPECLRKKIHKNAYKWRGVYSRDMSMAVGYAAASDYRDASLDELEHFADADMYSEKEQYYQKAGKNRRRI</sequence>
<name>A0A1I6KCQ8_9FIRM</name>
<evidence type="ECO:0000313" key="3">
    <source>
        <dbReference type="EMBL" id="SFR88997.1"/>
    </source>
</evidence>
<dbReference type="PANTHER" id="PTHR45138">
    <property type="entry name" value="REGULATORY COMPONENTS OF SENSORY TRANSDUCTION SYSTEM"/>
    <property type="match status" value="1"/>
</dbReference>
<protein>
    <submittedName>
        <fullName evidence="3">Diguanylate cyclase (GGDEF) domain-containing protein</fullName>
    </submittedName>
</protein>
<reference evidence="3 4" key="1">
    <citation type="submission" date="2016-10" db="EMBL/GenBank/DDBJ databases">
        <authorList>
            <person name="de Groot N.N."/>
        </authorList>
    </citation>
    <scope>NUCLEOTIDE SEQUENCE [LARGE SCALE GENOMIC DNA]</scope>
    <source>
        <strain evidence="3 4">F</strain>
    </source>
</reference>
<feature type="domain" description="GGDEF" evidence="2">
    <location>
        <begin position="369"/>
        <end position="499"/>
    </location>
</feature>
<dbReference type="EMBL" id="FOZC01000017">
    <property type="protein sequence ID" value="SFR88997.1"/>
    <property type="molecule type" value="Genomic_DNA"/>
</dbReference>
<evidence type="ECO:0000259" key="2">
    <source>
        <dbReference type="PROSITE" id="PS50887"/>
    </source>
</evidence>
<feature type="transmembrane region" description="Helical" evidence="1">
    <location>
        <begin position="20"/>
        <end position="42"/>
    </location>
</feature>
<dbReference type="CDD" id="cd01949">
    <property type="entry name" value="GGDEF"/>
    <property type="match status" value="1"/>
</dbReference>
<dbReference type="NCBIfam" id="TIGR00254">
    <property type="entry name" value="GGDEF"/>
    <property type="match status" value="1"/>
</dbReference>
<dbReference type="AlphaFoldDB" id="A0A1I6KCQ8"/>
<keyword evidence="1" id="KW-0812">Transmembrane</keyword>
<accession>A0A1I6KCQ8</accession>
<keyword evidence="1" id="KW-1133">Transmembrane helix</keyword>
<feature type="transmembrane region" description="Helical" evidence="1">
    <location>
        <begin position="158"/>
        <end position="181"/>
    </location>
</feature>
<feature type="transmembrane region" description="Helical" evidence="1">
    <location>
        <begin position="123"/>
        <end position="146"/>
    </location>
</feature>
<dbReference type="SMART" id="SM00267">
    <property type="entry name" value="GGDEF"/>
    <property type="match status" value="1"/>
</dbReference>